<reference evidence="2 3" key="1">
    <citation type="submission" date="2011-09" db="EMBL/GenBank/DDBJ databases">
        <authorList>
            <person name="Pope W.H."/>
            <person name="Pedulla M.L."/>
            <person name="Ford M.E."/>
            <person name="Peebles C.L."/>
            <person name="Hatfull G.H."/>
            <person name="Hendrix R.W."/>
        </authorList>
    </citation>
    <scope>NUCLEOTIDE SEQUENCE [LARGE SCALE GENOMIC DNA]</scope>
    <source>
        <strain evidence="2">G</strain>
    </source>
</reference>
<dbReference type="Proteomes" id="UP000009273">
    <property type="component" value="Segment"/>
</dbReference>
<gene>
    <name evidence="2" type="primary">188</name>
    <name evidence="2" type="ORF">G_188</name>
</gene>
<dbReference type="RefSeq" id="YP_009015491.1">
    <property type="nucleotide sequence ID" value="NC_023719.1"/>
</dbReference>
<organism evidence="2 3">
    <name type="scientific">Bacillus phage G</name>
    <dbReference type="NCBI Taxonomy" id="2884420"/>
    <lineage>
        <taxon>Viruses</taxon>
        <taxon>Duplodnaviria</taxon>
        <taxon>Heunggongvirae</taxon>
        <taxon>Uroviricota</taxon>
        <taxon>Caudoviricetes</taxon>
        <taxon>Donellivirus</taxon>
        <taxon>Donellivirus gee</taxon>
    </lineage>
</organism>
<name>G3MBQ4_9CAUD</name>
<dbReference type="EMBL" id="JN638751">
    <property type="protein sequence ID" value="AEO93448.1"/>
    <property type="molecule type" value="Genomic_DNA"/>
</dbReference>
<proteinExistence type="predicted"/>
<dbReference type="Pfam" id="PF04865">
    <property type="entry name" value="Baseplate_J"/>
    <property type="match status" value="1"/>
</dbReference>
<sequence>MEMKTLSEIAIGLISHIHDALPEVDTKEGTFVRDVFVDPVSTHIAELYQELKLLELSQSIVTATGADLDKLARNFFIRRKEASYSTGKIRFYLGLNEPKEDIFIPQGSVVGSPGDANTEPTEYMTSISASVLAGDKSTYHLDVENGLFYIDVDAISLEPGSQYNVGSHTITLLGDVVETEVTSVTNPFPFTGGTDAEDDLSLQMRVSMAITGVNIGTKDGYMSFMMKQSEVHDVVVVGAGDPLMTRDNGEGGMVDIYVRAEDAEEYKETFYVSDEYTTGTIHVKPYDNIIPKKQPIIMIDRIIGRIPNSSSETGYDERVYINGSNYKKEKGSNKYYRDILWNFADVPVEGLTDDDLLEATAINVLNVLLKNITYLKDIKYDIDWQMIDPYNDNNNQDDQYFYRGYYNDGLVYLITSRNDENNSFIGGRNFISRDKKIYERIYVEPDFEIERDTTEYAKSYQAKDSIKWLSTERHSLPTIDETLHISYSWNSVIDSLQQRLEEKKILTADVLIKQANEIPIEIKMKVVPDSGYNANVIRNNVVDNISSYINEMNKMGGAIDRSDLVYLARGTEGVEAVDISNVHLSIFDSAPVQKIELKDVEYMKLESIYIEVLKVGTIV</sequence>
<feature type="domain" description="Baseplate protein J-like barrel" evidence="1">
    <location>
        <begin position="103"/>
        <end position="193"/>
    </location>
</feature>
<protein>
    <submittedName>
        <fullName evidence="2">Gp188</fullName>
    </submittedName>
</protein>
<dbReference type="GeneID" id="18563404"/>
<dbReference type="InterPro" id="IPR006949">
    <property type="entry name" value="Barrel_Baseplate_J-like"/>
</dbReference>
<accession>G3MBQ4</accession>
<evidence type="ECO:0000313" key="2">
    <source>
        <dbReference type="EMBL" id="AEO93448.1"/>
    </source>
</evidence>
<evidence type="ECO:0000259" key="1">
    <source>
        <dbReference type="Pfam" id="PF04865"/>
    </source>
</evidence>
<evidence type="ECO:0000313" key="3">
    <source>
        <dbReference type="Proteomes" id="UP000009273"/>
    </source>
</evidence>
<dbReference type="KEGG" id="vg:18563404"/>
<keyword evidence="3" id="KW-1185">Reference proteome</keyword>